<dbReference type="AlphaFoldDB" id="A0A239KLP4"/>
<dbReference type="EMBL" id="FZNR01000055">
    <property type="protein sequence ID" value="SNT18642.1"/>
    <property type="molecule type" value="Genomic_DNA"/>
</dbReference>
<feature type="non-terminal residue" evidence="2">
    <location>
        <position position="1"/>
    </location>
</feature>
<organism evidence="2 3">
    <name type="scientific">Actinoplanes regularis</name>
    <dbReference type="NCBI Taxonomy" id="52697"/>
    <lineage>
        <taxon>Bacteria</taxon>
        <taxon>Bacillati</taxon>
        <taxon>Actinomycetota</taxon>
        <taxon>Actinomycetes</taxon>
        <taxon>Micromonosporales</taxon>
        <taxon>Micromonosporaceae</taxon>
        <taxon>Actinoplanes</taxon>
    </lineage>
</organism>
<protein>
    <submittedName>
        <fullName evidence="2">Uncharacterized protein</fullName>
    </submittedName>
</protein>
<keyword evidence="3" id="KW-1185">Reference proteome</keyword>
<reference evidence="2 3" key="1">
    <citation type="submission" date="2017-06" db="EMBL/GenBank/DDBJ databases">
        <authorList>
            <person name="Kim H.J."/>
            <person name="Triplett B.A."/>
        </authorList>
    </citation>
    <scope>NUCLEOTIDE SEQUENCE [LARGE SCALE GENOMIC DNA]</scope>
    <source>
        <strain evidence="2 3">DSM 43151</strain>
    </source>
</reference>
<evidence type="ECO:0000313" key="2">
    <source>
        <dbReference type="EMBL" id="SNT18642.1"/>
    </source>
</evidence>
<gene>
    <name evidence="2" type="ORF">SAMN06264365_1551</name>
</gene>
<evidence type="ECO:0000256" key="1">
    <source>
        <dbReference type="SAM" id="MobiDB-lite"/>
    </source>
</evidence>
<evidence type="ECO:0000313" key="3">
    <source>
        <dbReference type="Proteomes" id="UP000198415"/>
    </source>
</evidence>
<dbReference type="Proteomes" id="UP000198415">
    <property type="component" value="Unassembled WGS sequence"/>
</dbReference>
<feature type="region of interest" description="Disordered" evidence="1">
    <location>
        <begin position="1"/>
        <end position="21"/>
    </location>
</feature>
<name>A0A239KLP4_9ACTN</name>
<proteinExistence type="predicted"/>
<sequence length="243" mass="25236">AAARTHRHLPSGTRSAPLGPVGARSEITHLPRIALSCGGPDTGASRGPHVLFDLQVHEVAGEFEVGPEPAGAPVRLMAVTTRLRLSSVLVLTSLVTLMSACAASTSPSTARSDGNFRIEASSPAKTSAPGEAAAVWFLKPDQSLKETSTRFTAFVSRLGCNGGITGQVLAPEIHMHQSEVVVTFMVAPRQPAGARCPGNDPVSYEVNLGEPLQGRALVDGQCRPGGEAVGTSLCAPDATRFRP</sequence>
<accession>A0A239KLP4</accession>